<dbReference type="AlphaFoldDB" id="A0A0C3DG34"/>
<reference evidence="2 3" key="1">
    <citation type="submission" date="2014-04" db="EMBL/GenBank/DDBJ databases">
        <authorList>
            <consortium name="DOE Joint Genome Institute"/>
            <person name="Kuo A."/>
            <person name="Kohler A."/>
            <person name="Nagy L.G."/>
            <person name="Floudas D."/>
            <person name="Copeland A."/>
            <person name="Barry K.W."/>
            <person name="Cichocki N."/>
            <person name="Veneault-Fourrey C."/>
            <person name="LaButti K."/>
            <person name="Lindquist E.A."/>
            <person name="Lipzen A."/>
            <person name="Lundell T."/>
            <person name="Morin E."/>
            <person name="Murat C."/>
            <person name="Sun H."/>
            <person name="Tunlid A."/>
            <person name="Henrissat B."/>
            <person name="Grigoriev I.V."/>
            <person name="Hibbett D.S."/>
            <person name="Martin F."/>
            <person name="Nordberg H.P."/>
            <person name="Cantor M.N."/>
            <person name="Hua S.X."/>
        </authorList>
    </citation>
    <scope>NUCLEOTIDE SEQUENCE [LARGE SCALE GENOMIC DNA]</scope>
    <source>
        <strain evidence="2 3">Foug A</strain>
    </source>
</reference>
<dbReference type="HOGENOM" id="CLU_116811_0_0_1"/>
<accession>A0A0C3DG34</accession>
<dbReference type="EMBL" id="KN822142">
    <property type="protein sequence ID" value="KIM55041.1"/>
    <property type="molecule type" value="Genomic_DNA"/>
</dbReference>
<proteinExistence type="predicted"/>
<evidence type="ECO:0000256" key="1">
    <source>
        <dbReference type="SAM" id="MobiDB-lite"/>
    </source>
</evidence>
<feature type="compositionally biased region" description="Acidic residues" evidence="1">
    <location>
        <begin position="113"/>
        <end position="130"/>
    </location>
</feature>
<dbReference type="Proteomes" id="UP000053989">
    <property type="component" value="Unassembled WGS sequence"/>
</dbReference>
<dbReference type="OrthoDB" id="3267661at2759"/>
<organism evidence="2 3">
    <name type="scientific">Scleroderma citrinum Foug A</name>
    <dbReference type="NCBI Taxonomy" id="1036808"/>
    <lineage>
        <taxon>Eukaryota</taxon>
        <taxon>Fungi</taxon>
        <taxon>Dikarya</taxon>
        <taxon>Basidiomycota</taxon>
        <taxon>Agaricomycotina</taxon>
        <taxon>Agaricomycetes</taxon>
        <taxon>Agaricomycetidae</taxon>
        <taxon>Boletales</taxon>
        <taxon>Sclerodermatineae</taxon>
        <taxon>Sclerodermataceae</taxon>
        <taxon>Scleroderma</taxon>
    </lineage>
</organism>
<name>A0A0C3DG34_9AGAM</name>
<protein>
    <submittedName>
        <fullName evidence="2">Uncharacterized protein</fullName>
    </submittedName>
</protein>
<dbReference type="STRING" id="1036808.A0A0C3DG34"/>
<feature type="region of interest" description="Disordered" evidence="1">
    <location>
        <begin position="85"/>
        <end position="155"/>
    </location>
</feature>
<feature type="compositionally biased region" description="Acidic residues" evidence="1">
    <location>
        <begin position="137"/>
        <end position="155"/>
    </location>
</feature>
<sequence length="155" mass="17610">MSIVSPTLVPREPVTPLVLSKVSHFGPTPLVKRDRFHGRFSTRRDLQREMDDLSDEENDLEDCNIYVRNRGFSWYIPVGRHATKLEEKNDAEEDSEGSESGQSGDHSPSINGEENDESGVDLDASMEDRDDERNSDDVDDDMTDSEEYEEEPSDI</sequence>
<gene>
    <name evidence="2" type="ORF">SCLCIDRAFT_317090</name>
</gene>
<keyword evidence="3" id="KW-1185">Reference proteome</keyword>
<evidence type="ECO:0000313" key="3">
    <source>
        <dbReference type="Proteomes" id="UP000053989"/>
    </source>
</evidence>
<dbReference type="InParanoid" id="A0A0C3DG34"/>
<reference evidence="3" key="2">
    <citation type="submission" date="2015-01" db="EMBL/GenBank/DDBJ databases">
        <title>Evolutionary Origins and Diversification of the Mycorrhizal Mutualists.</title>
        <authorList>
            <consortium name="DOE Joint Genome Institute"/>
            <consortium name="Mycorrhizal Genomics Consortium"/>
            <person name="Kohler A."/>
            <person name="Kuo A."/>
            <person name="Nagy L.G."/>
            <person name="Floudas D."/>
            <person name="Copeland A."/>
            <person name="Barry K.W."/>
            <person name="Cichocki N."/>
            <person name="Veneault-Fourrey C."/>
            <person name="LaButti K."/>
            <person name="Lindquist E.A."/>
            <person name="Lipzen A."/>
            <person name="Lundell T."/>
            <person name="Morin E."/>
            <person name="Murat C."/>
            <person name="Riley R."/>
            <person name="Ohm R."/>
            <person name="Sun H."/>
            <person name="Tunlid A."/>
            <person name="Henrissat B."/>
            <person name="Grigoriev I.V."/>
            <person name="Hibbett D.S."/>
            <person name="Martin F."/>
        </authorList>
    </citation>
    <scope>NUCLEOTIDE SEQUENCE [LARGE SCALE GENOMIC DNA]</scope>
    <source>
        <strain evidence="3">Foug A</strain>
    </source>
</reference>
<evidence type="ECO:0000313" key="2">
    <source>
        <dbReference type="EMBL" id="KIM55041.1"/>
    </source>
</evidence>